<gene>
    <name evidence="1" type="ORF">F4559_005774</name>
</gene>
<dbReference type="Pfam" id="PF11528">
    <property type="entry name" value="DUF3224"/>
    <property type="match status" value="1"/>
</dbReference>
<sequence>MEAEFDITRWEETVLDATEPPIGRVGVGKTYTGVLAGTSTGELTTCQAGDAGAGYVGTERFTGTFDGRTGTVVFQHGATMSPAGPVQFGHVVPGSGTDGLAGLTGSVRLDHGRITLDLRFG</sequence>
<reference evidence="1 2" key="1">
    <citation type="submission" date="2020-08" db="EMBL/GenBank/DDBJ databases">
        <title>Sequencing the genomes of 1000 actinobacteria strains.</title>
        <authorList>
            <person name="Klenk H.-P."/>
        </authorList>
    </citation>
    <scope>NUCLEOTIDE SEQUENCE [LARGE SCALE GENOMIC DNA]</scope>
    <source>
        <strain evidence="1 2">DSM 45084</strain>
    </source>
</reference>
<keyword evidence="2" id="KW-1185">Reference proteome</keyword>
<evidence type="ECO:0000313" key="2">
    <source>
        <dbReference type="Proteomes" id="UP000542674"/>
    </source>
</evidence>
<name>A0A7W7TAV0_9PSEU</name>
<dbReference type="InterPro" id="IPR021607">
    <property type="entry name" value="DUF3224"/>
</dbReference>
<dbReference type="Gene3D" id="2.40.350.10">
    <property type="entry name" value="SO1590-like"/>
    <property type="match status" value="1"/>
</dbReference>
<organism evidence="1 2">
    <name type="scientific">Saccharothrix violaceirubra</name>
    <dbReference type="NCBI Taxonomy" id="413306"/>
    <lineage>
        <taxon>Bacteria</taxon>
        <taxon>Bacillati</taxon>
        <taxon>Actinomycetota</taxon>
        <taxon>Actinomycetes</taxon>
        <taxon>Pseudonocardiales</taxon>
        <taxon>Pseudonocardiaceae</taxon>
        <taxon>Saccharothrix</taxon>
    </lineage>
</organism>
<dbReference type="SUPFAM" id="SSF159238">
    <property type="entry name" value="SO1590-like"/>
    <property type="match status" value="1"/>
</dbReference>
<dbReference type="Proteomes" id="UP000542674">
    <property type="component" value="Unassembled WGS sequence"/>
</dbReference>
<dbReference type="RefSeq" id="WP_184673943.1">
    <property type="nucleotide sequence ID" value="NZ_BAABAI010000028.1"/>
</dbReference>
<dbReference type="EMBL" id="JACHJS010000001">
    <property type="protein sequence ID" value="MBB4968415.1"/>
    <property type="molecule type" value="Genomic_DNA"/>
</dbReference>
<accession>A0A7W7TAV0</accession>
<comment type="caution">
    <text evidence="1">The sequence shown here is derived from an EMBL/GenBank/DDBJ whole genome shotgun (WGS) entry which is preliminary data.</text>
</comment>
<evidence type="ECO:0000313" key="1">
    <source>
        <dbReference type="EMBL" id="MBB4968415.1"/>
    </source>
</evidence>
<proteinExistence type="predicted"/>
<dbReference type="AlphaFoldDB" id="A0A7W7TAV0"/>
<evidence type="ECO:0008006" key="3">
    <source>
        <dbReference type="Google" id="ProtNLM"/>
    </source>
</evidence>
<protein>
    <recommendedName>
        <fullName evidence="3">DUF3224 domain-containing protein</fullName>
    </recommendedName>
</protein>
<dbReference type="InterPro" id="IPR023159">
    <property type="entry name" value="SO1590-like_sf"/>
</dbReference>